<proteinExistence type="predicted"/>
<dbReference type="AlphaFoldDB" id="A0A6N6JCD6"/>
<dbReference type="Proteomes" id="UP000436822">
    <property type="component" value="Unassembled WGS sequence"/>
</dbReference>
<dbReference type="RefSeq" id="WP_159804718.1">
    <property type="nucleotide sequence ID" value="NZ_BLJE01000001.1"/>
</dbReference>
<dbReference type="OrthoDB" id="9779746at2"/>
<comment type="caution">
    <text evidence="1">The sequence shown here is derived from an EMBL/GenBank/DDBJ whole genome shotgun (WGS) entry which is preliminary data.</text>
</comment>
<dbReference type="InterPro" id="IPR036271">
    <property type="entry name" value="Tet_transcr_reg_TetR-rel_C_sf"/>
</dbReference>
<keyword evidence="2" id="KW-1185">Reference proteome</keyword>
<reference evidence="1 2" key="1">
    <citation type="submission" date="2019-12" db="EMBL/GenBank/DDBJ databases">
        <title>Litoreibacter badius sp. nov., a novel bacteriochlorophyll a-containing bacterium in the genus Litoreibacter.</title>
        <authorList>
            <person name="Kanamuro M."/>
            <person name="Takabe Y."/>
            <person name="Mori K."/>
            <person name="Takaichi S."/>
            <person name="Hanada S."/>
        </authorList>
    </citation>
    <scope>NUCLEOTIDE SEQUENCE [LARGE SCALE GENOMIC DNA]</scope>
    <source>
        <strain evidence="1 2">K6</strain>
    </source>
</reference>
<name>A0A6N6JCD6_9RHOB</name>
<protein>
    <submittedName>
        <fullName evidence="1">Uncharacterized protein</fullName>
    </submittedName>
</protein>
<dbReference type="Gene3D" id="1.10.357.10">
    <property type="entry name" value="Tetracycline Repressor, domain 2"/>
    <property type="match status" value="1"/>
</dbReference>
<accession>A0A6N6JCD6</accession>
<sequence length="63" mass="7187">MEEQFEDLFRMAQDAGDIGKQHNPKSLARRYQSDLIGLRASSERPSVDARALVQQIADELDRL</sequence>
<dbReference type="SUPFAM" id="SSF48498">
    <property type="entry name" value="Tetracyclin repressor-like, C-terminal domain"/>
    <property type="match status" value="1"/>
</dbReference>
<evidence type="ECO:0000313" key="2">
    <source>
        <dbReference type="Proteomes" id="UP000436822"/>
    </source>
</evidence>
<gene>
    <name evidence="1" type="ORF">KIN_08990</name>
</gene>
<dbReference type="EMBL" id="BLJE01000001">
    <property type="protein sequence ID" value="GFE63825.1"/>
    <property type="molecule type" value="Genomic_DNA"/>
</dbReference>
<organism evidence="1 2">
    <name type="scientific">Litoreibacter roseus</name>
    <dbReference type="NCBI Taxonomy" id="2601869"/>
    <lineage>
        <taxon>Bacteria</taxon>
        <taxon>Pseudomonadati</taxon>
        <taxon>Pseudomonadota</taxon>
        <taxon>Alphaproteobacteria</taxon>
        <taxon>Rhodobacterales</taxon>
        <taxon>Roseobacteraceae</taxon>
        <taxon>Litoreibacter</taxon>
    </lineage>
</organism>
<evidence type="ECO:0000313" key="1">
    <source>
        <dbReference type="EMBL" id="GFE63825.1"/>
    </source>
</evidence>